<dbReference type="Proteomes" id="UP000214760">
    <property type="component" value="Unassembled WGS sequence"/>
</dbReference>
<evidence type="ECO:0000256" key="6">
    <source>
        <dbReference type="ARBA" id="ARBA00023014"/>
    </source>
</evidence>
<dbReference type="Gene3D" id="1.10.260.50">
    <property type="match status" value="1"/>
</dbReference>
<dbReference type="GO" id="GO:0051536">
    <property type="term" value="F:iron-sulfur cluster binding"/>
    <property type="evidence" value="ECO:0007669"/>
    <property type="project" value="UniProtKB-KW"/>
</dbReference>
<name>A0A1I6JNF8_9FIRM</name>
<comment type="cofactor">
    <cofactor evidence="1 7">
        <name>pyridoxal 5'-phosphate</name>
        <dbReference type="ChEBI" id="CHEBI:597326"/>
    </cofactor>
</comment>
<dbReference type="InterPro" id="IPR000192">
    <property type="entry name" value="Aminotrans_V_dom"/>
</dbReference>
<dbReference type="Gene3D" id="3.40.640.10">
    <property type="entry name" value="Type I PLP-dependent aspartate aminotransferase-like (Major domain)"/>
    <property type="match status" value="1"/>
</dbReference>
<proteinExistence type="inferred from homology"/>
<dbReference type="InterPro" id="IPR015424">
    <property type="entry name" value="PyrdxlP-dep_Trfase"/>
</dbReference>
<dbReference type="Gene3D" id="3.90.1150.10">
    <property type="entry name" value="Aspartate Aminotransferase, domain 1"/>
    <property type="match status" value="1"/>
</dbReference>
<keyword evidence="3" id="KW-0479">Metal-binding</keyword>
<dbReference type="Pfam" id="PF00266">
    <property type="entry name" value="Aminotran_5"/>
    <property type="match status" value="1"/>
</dbReference>
<dbReference type="InterPro" id="IPR020578">
    <property type="entry name" value="Aminotrans_V_PyrdxlP_BS"/>
</dbReference>
<keyword evidence="5" id="KW-0408">Iron</keyword>
<dbReference type="GO" id="GO:0031071">
    <property type="term" value="F:cysteine desulfurase activity"/>
    <property type="evidence" value="ECO:0007669"/>
    <property type="project" value="UniProtKB-ARBA"/>
</dbReference>
<dbReference type="InterPro" id="IPR015422">
    <property type="entry name" value="PyrdxlP-dep_Trfase_small"/>
</dbReference>
<dbReference type="RefSeq" id="WP_031473041.1">
    <property type="nucleotide sequence ID" value="NZ_FOZC01000009.1"/>
</dbReference>
<gene>
    <name evidence="9" type="ORF">SAMN02910262_01742</name>
</gene>
<dbReference type="AlphaFoldDB" id="A0A1I6JNF8"/>
<dbReference type="GO" id="GO:0046872">
    <property type="term" value="F:metal ion binding"/>
    <property type="evidence" value="ECO:0007669"/>
    <property type="project" value="UniProtKB-KW"/>
</dbReference>
<reference evidence="9 10" key="1">
    <citation type="submission" date="2016-10" db="EMBL/GenBank/DDBJ databases">
        <authorList>
            <person name="de Groot N.N."/>
        </authorList>
    </citation>
    <scope>NUCLEOTIDE SEQUENCE [LARGE SCALE GENOMIC DNA]</scope>
    <source>
        <strain evidence="9 10">F</strain>
    </source>
</reference>
<evidence type="ECO:0000256" key="7">
    <source>
        <dbReference type="RuleBase" id="RU004504"/>
    </source>
</evidence>
<dbReference type="PROSITE" id="PS00595">
    <property type="entry name" value="AA_TRANSFER_CLASS_5"/>
    <property type="match status" value="1"/>
</dbReference>
<dbReference type="InterPro" id="IPR016454">
    <property type="entry name" value="Cysteine_dSase"/>
</dbReference>
<evidence type="ECO:0000313" key="10">
    <source>
        <dbReference type="Proteomes" id="UP000214760"/>
    </source>
</evidence>
<comment type="similarity">
    <text evidence="2">Belongs to the class-V pyridoxal-phosphate-dependent aminotransferase family. NifS/IscS subfamily.</text>
</comment>
<evidence type="ECO:0000313" key="9">
    <source>
        <dbReference type="EMBL" id="SFR80441.1"/>
    </source>
</evidence>
<evidence type="ECO:0000256" key="4">
    <source>
        <dbReference type="ARBA" id="ARBA00022898"/>
    </source>
</evidence>
<evidence type="ECO:0000256" key="3">
    <source>
        <dbReference type="ARBA" id="ARBA00022723"/>
    </source>
</evidence>
<dbReference type="InterPro" id="IPR015421">
    <property type="entry name" value="PyrdxlP-dep_Trfase_major"/>
</dbReference>
<dbReference type="PANTHER" id="PTHR11601:SF50">
    <property type="entry name" value="CYSTEINE DESULFURASE ISCS 2-RELATED"/>
    <property type="match status" value="1"/>
</dbReference>
<organism evidence="9 10">
    <name type="scientific">[Clostridium] aminophilum</name>
    <dbReference type="NCBI Taxonomy" id="1526"/>
    <lineage>
        <taxon>Bacteria</taxon>
        <taxon>Bacillati</taxon>
        <taxon>Bacillota</taxon>
        <taxon>Clostridia</taxon>
        <taxon>Lachnospirales</taxon>
        <taxon>Lachnospiraceae</taxon>
    </lineage>
</organism>
<dbReference type="PANTHER" id="PTHR11601">
    <property type="entry name" value="CYSTEINE DESULFURYLASE FAMILY MEMBER"/>
    <property type="match status" value="1"/>
</dbReference>
<dbReference type="PIRSF" id="PIRSF005572">
    <property type="entry name" value="NifS"/>
    <property type="match status" value="1"/>
</dbReference>
<evidence type="ECO:0000256" key="2">
    <source>
        <dbReference type="ARBA" id="ARBA00006490"/>
    </source>
</evidence>
<evidence type="ECO:0000256" key="1">
    <source>
        <dbReference type="ARBA" id="ARBA00001933"/>
    </source>
</evidence>
<evidence type="ECO:0000259" key="8">
    <source>
        <dbReference type="Pfam" id="PF00266"/>
    </source>
</evidence>
<dbReference type="FunFam" id="3.40.640.10:FF:000084">
    <property type="entry name" value="IscS-like cysteine desulfurase"/>
    <property type="match status" value="1"/>
</dbReference>
<feature type="domain" description="Aminotransferase class V" evidence="8">
    <location>
        <begin position="4"/>
        <end position="367"/>
    </location>
</feature>
<dbReference type="EMBL" id="FOZC01000009">
    <property type="protein sequence ID" value="SFR80441.1"/>
    <property type="molecule type" value="Genomic_DNA"/>
</dbReference>
<accession>A0A1I6JNF8</accession>
<keyword evidence="6" id="KW-0411">Iron-sulfur</keyword>
<keyword evidence="4" id="KW-0663">Pyridoxal phosphate</keyword>
<evidence type="ECO:0000256" key="5">
    <source>
        <dbReference type="ARBA" id="ARBA00023004"/>
    </source>
</evidence>
<protein>
    <submittedName>
        <fullName evidence="9">Cysteine desulfurase</fullName>
    </submittedName>
</protein>
<sequence length="384" mass="42940">MEAYFDNSATTRVYDEVAEAVLRAMTADFGNPSSMHTKGMEAENLIREARQNIADTLKVSAREIVFTSGGTESNNMALYGTAYSMRRMGKHIITSGVEHASIYQPLTFLEEMGYEITYLPVDENGHISLEQLRESIRKDTILVSIMYVNNEIGAVEPVEEIAKVIHETNPRTVFHVDAIQAYGKYRIRPKKSGIDLLSVSGHKIHGPKGTGFLYIGEKIHVHPIILGGGQQRDMRSGTENVPGCYGLGVAAKMAYTGFEKRIDRFYELRDRLIRGLHEIEGTTINGFEDRRNAPQIVSCSFDGIRAEVLLHALERKEIYVSSGSACSSNHPGISGTLKAIGVKKELLDSTLRFSLGSFNNEEQVDYVIAQLKEILPELRKFRRY</sequence>
<dbReference type="SUPFAM" id="SSF53383">
    <property type="entry name" value="PLP-dependent transferases"/>
    <property type="match status" value="1"/>
</dbReference>